<dbReference type="Proteomes" id="UP000011602">
    <property type="component" value="Unassembled WGS sequence"/>
</dbReference>
<keyword evidence="2" id="KW-1133">Transmembrane helix</keyword>
<dbReference type="EMBL" id="AOHZ01000053">
    <property type="protein sequence ID" value="ELY54898.1"/>
    <property type="molecule type" value="Genomic_DNA"/>
</dbReference>
<dbReference type="Pfam" id="PF06847">
    <property type="entry name" value="Arc_PepC_II"/>
    <property type="match status" value="1"/>
</dbReference>
<dbReference type="InterPro" id="IPR009655">
    <property type="entry name" value="Preflagellin_peptidase_C"/>
</dbReference>
<dbReference type="eggNOG" id="arCOG02298">
    <property type="taxonomic scope" value="Archaea"/>
</dbReference>
<proteinExistence type="predicted"/>
<evidence type="ECO:0000313" key="4">
    <source>
        <dbReference type="EMBL" id="ELY54898.1"/>
    </source>
</evidence>
<protein>
    <submittedName>
        <fullName evidence="4">Peptidase A24A prepilin type IV</fullName>
    </submittedName>
</protein>
<dbReference type="STRING" id="1227499.C493_12002"/>
<feature type="non-terminal residue" evidence="4">
    <location>
        <position position="1"/>
    </location>
</feature>
<feature type="compositionally biased region" description="Low complexity" evidence="1">
    <location>
        <begin position="1"/>
        <end position="22"/>
    </location>
</feature>
<comment type="caution">
    <text evidence="4">The sequence shown here is derived from an EMBL/GenBank/DDBJ whole genome shotgun (WGS) entry which is preliminary data.</text>
</comment>
<evidence type="ECO:0000256" key="2">
    <source>
        <dbReference type="SAM" id="Phobius"/>
    </source>
</evidence>
<feature type="region of interest" description="Disordered" evidence="1">
    <location>
        <begin position="1"/>
        <end position="36"/>
    </location>
</feature>
<dbReference type="RefSeq" id="WP_007259679.1">
    <property type="nucleotide sequence ID" value="NZ_AOHZ01000053.1"/>
</dbReference>
<sequence length="102" mass="10644">VRSDGGATAAADARNADIAATDDSSRDADGREYDDPWGADAFLEDIDGTAYGTRAGELREGLDVLASKETVWISPGTPFLVPVFLGLLVALLYGDLLVGTIV</sequence>
<accession>L9X2S1</accession>
<organism evidence="4 5">
    <name type="scientific">Natronolimnohabitans innermongolicus JCM 12255</name>
    <dbReference type="NCBI Taxonomy" id="1227499"/>
    <lineage>
        <taxon>Archaea</taxon>
        <taxon>Methanobacteriati</taxon>
        <taxon>Methanobacteriota</taxon>
        <taxon>Stenosarchaea group</taxon>
        <taxon>Halobacteria</taxon>
        <taxon>Halobacteriales</taxon>
        <taxon>Natrialbaceae</taxon>
        <taxon>Natronolimnohabitans</taxon>
    </lineage>
</organism>
<keyword evidence="5" id="KW-1185">Reference proteome</keyword>
<gene>
    <name evidence="4" type="ORF">C493_12002</name>
</gene>
<evidence type="ECO:0000259" key="3">
    <source>
        <dbReference type="Pfam" id="PF06847"/>
    </source>
</evidence>
<keyword evidence="2" id="KW-0812">Transmembrane</keyword>
<keyword evidence="2" id="KW-0472">Membrane</keyword>
<evidence type="ECO:0000313" key="5">
    <source>
        <dbReference type="Proteomes" id="UP000011602"/>
    </source>
</evidence>
<dbReference type="AlphaFoldDB" id="L9X2S1"/>
<name>L9X2S1_9EURY</name>
<feature type="domain" description="Preflagellin peptidase C-terminal" evidence="3">
    <location>
        <begin position="62"/>
        <end position="96"/>
    </location>
</feature>
<feature type="compositionally biased region" description="Basic and acidic residues" evidence="1">
    <location>
        <begin position="23"/>
        <end position="34"/>
    </location>
</feature>
<feature type="transmembrane region" description="Helical" evidence="2">
    <location>
        <begin position="79"/>
        <end position="98"/>
    </location>
</feature>
<reference evidence="4 5" key="1">
    <citation type="journal article" date="2014" name="PLoS Genet.">
        <title>Phylogenetically driven sequencing of extremely halophilic archaea reveals strategies for static and dynamic osmo-response.</title>
        <authorList>
            <person name="Becker E.A."/>
            <person name="Seitzer P.M."/>
            <person name="Tritt A."/>
            <person name="Larsen D."/>
            <person name="Krusor M."/>
            <person name="Yao A.I."/>
            <person name="Wu D."/>
            <person name="Madern D."/>
            <person name="Eisen J.A."/>
            <person name="Darling A.E."/>
            <person name="Facciotti M.T."/>
        </authorList>
    </citation>
    <scope>NUCLEOTIDE SEQUENCE [LARGE SCALE GENOMIC DNA]</scope>
    <source>
        <strain evidence="4 5">JCM 12255</strain>
    </source>
</reference>
<evidence type="ECO:0000256" key="1">
    <source>
        <dbReference type="SAM" id="MobiDB-lite"/>
    </source>
</evidence>